<keyword evidence="2" id="KW-0472">Membrane</keyword>
<evidence type="ECO:0000313" key="6">
    <source>
        <dbReference type="Proteomes" id="UP001152797"/>
    </source>
</evidence>
<keyword evidence="6" id="KW-1185">Reference proteome</keyword>
<dbReference type="OrthoDB" id="432472at2759"/>
<feature type="transmembrane region" description="Helical" evidence="2">
    <location>
        <begin position="1173"/>
        <end position="1194"/>
    </location>
</feature>
<feature type="region of interest" description="Disordered" evidence="1">
    <location>
        <begin position="1291"/>
        <end position="1318"/>
    </location>
</feature>
<feature type="transmembrane region" description="Helical" evidence="2">
    <location>
        <begin position="928"/>
        <end position="948"/>
    </location>
</feature>
<feature type="transmembrane region" description="Helical" evidence="2">
    <location>
        <begin position="104"/>
        <end position="123"/>
    </location>
</feature>
<feature type="transmembrane region" description="Helical" evidence="2">
    <location>
        <begin position="255"/>
        <end position="276"/>
    </location>
</feature>
<dbReference type="EMBL" id="CAMXCT010000324">
    <property type="protein sequence ID" value="CAI3977171.1"/>
    <property type="molecule type" value="Genomic_DNA"/>
</dbReference>
<feature type="transmembrane region" description="Helical" evidence="2">
    <location>
        <begin position="614"/>
        <end position="638"/>
    </location>
</feature>
<feature type="transmembrane region" description="Helical" evidence="2">
    <location>
        <begin position="288"/>
        <end position="307"/>
    </location>
</feature>
<organism evidence="3">
    <name type="scientific">Cladocopium goreaui</name>
    <dbReference type="NCBI Taxonomy" id="2562237"/>
    <lineage>
        <taxon>Eukaryota</taxon>
        <taxon>Sar</taxon>
        <taxon>Alveolata</taxon>
        <taxon>Dinophyceae</taxon>
        <taxon>Suessiales</taxon>
        <taxon>Symbiodiniaceae</taxon>
        <taxon>Cladocopium</taxon>
    </lineage>
</organism>
<evidence type="ECO:0000313" key="3">
    <source>
        <dbReference type="EMBL" id="CAI3977171.1"/>
    </source>
</evidence>
<feature type="compositionally biased region" description="Polar residues" evidence="1">
    <location>
        <begin position="1309"/>
        <end position="1318"/>
    </location>
</feature>
<proteinExistence type="predicted"/>
<keyword evidence="2" id="KW-1133">Transmembrane helix</keyword>
<comment type="caution">
    <text evidence="3">The sequence shown here is derived from an EMBL/GenBank/DDBJ whole genome shotgun (WGS) entry which is preliminary data.</text>
</comment>
<sequence length="1318" mass="140968">MQRGRNLAKSLIAGIAALLFVGRAFTPPTLVKGERTDGKENTKVISDLAAWSETTPDSRRLRSGIESILRDQEALRDETPVATGGTLFSVFSAATLAFLGQTSWVAAAALPVIASAIFSYTSVAESSGTKSLGLGRCSFSQALAQSAEQERKLAVAEAPKALLPFGAGCTAIFAAACVTVKLFEEDPTNAGFLAALGRFFCGCAVLGAVATNDQALLVNSKLAPQLRNPFEDDDDTDEIREMEDREIEVKLQDRVLLAVLGVVVSLLPLALFEKAYTIEGLTEAADEIAVVVSASAAAVAALSFLVAEKNFADAERRVAAQSRQSALSELFFAQAQADSAILGANTAMSASSLGIASVAAEFSKTLASVSVWPAVASTFWSTVSAVTSRSEADAAYLEREAAKRAMAGVEANVDTIDAAVSEFKDLQRDFTQDDVTDDIRSQLKALDLGERREFRGLSRDQRRKVHLLAGELGMLSQSFTSAGSAGKKARNVVVTNPPSQALLQPRSTVESDIQKFTDDLGEEANAIQKTLQESGWQVASVAGVFVLGSLASPLLLSNVGGAELLLPLATGTVGLATAWQETAGKSAVAVAKRQTAFLLTKEARAETFLGRGHLAYAAFPTDVAIATLATIATGLSSVLNLTQLWKSLVMLMVIPAYTACSVAMQRRRKVERFVAASMRCVDAAPIPPPKRFWKQRWWMIPAALAVSFPCDLYGRATIACAAFAAEIAIAMAESSMQLANATGSVARAGCVVATADAWSQLAQFSTRALPYRTALAVVSTLIATALVEYSLPVCALFPALGAAVFARSFDVNRQSQKASQQLAEDVRDMQVLRKVEPWPLLRQVSDFSVEPSRLPLLQTTGRKGTGIGVLSPRNLFQRAKRGLGRLTLWEDTSPAEAYKPAASDQAVKSVQSDLNEIRSLTRYTRRGWFRTFSIVGVLSLACVLQPWLVFSASEVVLPVAGALLTIFVAASESDARRAAAASKVRAADLKSVTSTMEEFLASGMQFRSFLLAFAGVTAASCVVSLVPIKPWYLTSRTEWVEVAQNCWSFGLVAFHCEQSSGRDLRTSSHTQDFTSVDPASRKAAAAASALPFQAVRMWTSKVQSEMPSSRSDIKLPPLRPGVVSERPLPKGSRWRDLWSKSRWSLMLPLLAALPGVLLGFFPSSRPFEHRAVASTAGSSFVVAGMLFLAERALFRAELLIASRRIAFALTDTLANEAEQQSALLPVATAATIAISGAVTFGVELNPFAASALALVQAVTWILASRKALQARYGSNAAIQAATVTENRMVRPGRPLKDETSRRSGKWRSFVSSFSRPMP</sequence>
<name>A0A9P1BSG6_9DINO</name>
<feature type="transmembrane region" description="Helical" evidence="2">
    <location>
        <begin position="1143"/>
        <end position="1161"/>
    </location>
</feature>
<dbReference type="EMBL" id="CAMXCT020000324">
    <property type="protein sequence ID" value="CAL1130546.1"/>
    <property type="molecule type" value="Genomic_DNA"/>
</dbReference>
<dbReference type="EMBL" id="CAMXCT030000324">
    <property type="protein sequence ID" value="CAL4764483.1"/>
    <property type="molecule type" value="Genomic_DNA"/>
</dbReference>
<reference evidence="3" key="1">
    <citation type="submission" date="2022-10" db="EMBL/GenBank/DDBJ databases">
        <authorList>
            <person name="Chen Y."/>
            <person name="Dougan E. K."/>
            <person name="Chan C."/>
            <person name="Rhodes N."/>
            <person name="Thang M."/>
        </authorList>
    </citation>
    <scope>NUCLEOTIDE SEQUENCE</scope>
</reference>
<feature type="transmembrane region" description="Helical" evidence="2">
    <location>
        <begin position="1009"/>
        <end position="1028"/>
    </location>
</feature>
<gene>
    <name evidence="3" type="ORF">C1SCF055_LOCUS5333</name>
</gene>
<feature type="transmembrane region" description="Helical" evidence="2">
    <location>
        <begin position="189"/>
        <end position="211"/>
    </location>
</feature>
<feature type="transmembrane region" description="Helical" evidence="2">
    <location>
        <begin position="161"/>
        <end position="183"/>
    </location>
</feature>
<keyword evidence="2" id="KW-0812">Transmembrane</keyword>
<dbReference type="Proteomes" id="UP001152797">
    <property type="component" value="Unassembled WGS sequence"/>
</dbReference>
<feature type="transmembrane region" description="Helical" evidence="2">
    <location>
        <begin position="644"/>
        <end position="664"/>
    </location>
</feature>
<reference evidence="4" key="2">
    <citation type="submission" date="2024-04" db="EMBL/GenBank/DDBJ databases">
        <authorList>
            <person name="Chen Y."/>
            <person name="Shah S."/>
            <person name="Dougan E. K."/>
            <person name="Thang M."/>
            <person name="Chan C."/>
        </authorList>
    </citation>
    <scope>NUCLEOTIDE SEQUENCE [LARGE SCALE GENOMIC DNA]</scope>
</reference>
<evidence type="ECO:0000313" key="4">
    <source>
        <dbReference type="EMBL" id="CAL1130546.1"/>
    </source>
</evidence>
<protein>
    <submittedName>
        <fullName evidence="5">EF-hand domain-containing protein</fullName>
    </submittedName>
</protein>
<evidence type="ECO:0000256" key="2">
    <source>
        <dbReference type="SAM" id="Phobius"/>
    </source>
</evidence>
<evidence type="ECO:0000313" key="5">
    <source>
        <dbReference type="EMBL" id="CAL4764483.1"/>
    </source>
</evidence>
<evidence type="ECO:0000256" key="1">
    <source>
        <dbReference type="SAM" id="MobiDB-lite"/>
    </source>
</evidence>
<accession>A0A9P1BSG6</accession>